<evidence type="ECO:0000313" key="1">
    <source>
        <dbReference type="EMBL" id="CAA9238241.1"/>
    </source>
</evidence>
<name>A0A6J4I2F1_9CHLR</name>
<dbReference type="AlphaFoldDB" id="A0A6J4I2F1"/>
<proteinExistence type="predicted"/>
<dbReference type="EMBL" id="CADCTR010000404">
    <property type="protein sequence ID" value="CAA9238241.1"/>
    <property type="molecule type" value="Genomic_DNA"/>
</dbReference>
<protein>
    <submittedName>
        <fullName evidence="1">Uncharacterized protein</fullName>
    </submittedName>
</protein>
<organism evidence="1">
    <name type="scientific">uncultured Chloroflexia bacterium</name>
    <dbReference type="NCBI Taxonomy" id="1672391"/>
    <lineage>
        <taxon>Bacteria</taxon>
        <taxon>Bacillati</taxon>
        <taxon>Chloroflexota</taxon>
        <taxon>Chloroflexia</taxon>
        <taxon>environmental samples</taxon>
    </lineage>
</organism>
<gene>
    <name evidence="1" type="ORF">AVDCRST_MAG93-1199</name>
</gene>
<accession>A0A6J4I2F1</accession>
<sequence>MDVDVSLLDTVSSEEVEDVLDYGSVCDRGQGFWDLAGQGE</sequence>
<reference evidence="1" key="1">
    <citation type="submission" date="2020-02" db="EMBL/GenBank/DDBJ databases">
        <authorList>
            <person name="Meier V. D."/>
        </authorList>
    </citation>
    <scope>NUCLEOTIDE SEQUENCE</scope>
    <source>
        <strain evidence="1">AVDCRST_MAG93</strain>
    </source>
</reference>